<reference evidence="3" key="1">
    <citation type="submission" date="2013-01" db="EMBL/GenBank/DDBJ databases">
        <title>Draft Genome Sequence of a Mulberry Tree, Morus notabilis C.K. Schneid.</title>
        <authorList>
            <person name="He N."/>
            <person name="Zhao S."/>
        </authorList>
    </citation>
    <scope>NUCLEOTIDE SEQUENCE</scope>
</reference>
<name>W9S3S0_9ROSA</name>
<evidence type="ECO:0008006" key="4">
    <source>
        <dbReference type="Google" id="ProtNLM"/>
    </source>
</evidence>
<protein>
    <recommendedName>
        <fullName evidence="4">Membrane protein YuiD</fullName>
    </recommendedName>
</protein>
<dbReference type="Pfam" id="PF02681">
    <property type="entry name" value="DUF212"/>
    <property type="match status" value="1"/>
</dbReference>
<gene>
    <name evidence="2" type="ORF">L484_011771</name>
</gene>
<dbReference type="Proteomes" id="UP000030645">
    <property type="component" value="Unassembled WGS sequence"/>
</dbReference>
<dbReference type="PANTHER" id="PTHR31446">
    <property type="entry name" value="ACID PHOSPHATASE/VANADIUM-DEPENDENT HALOPEROXIDASE-RELATED PROTEIN"/>
    <property type="match status" value="1"/>
</dbReference>
<dbReference type="EMBL" id="KE346037">
    <property type="protein sequence ID" value="EXC24905.1"/>
    <property type="molecule type" value="Genomic_DNA"/>
</dbReference>
<feature type="region of interest" description="Disordered" evidence="1">
    <location>
        <begin position="167"/>
        <end position="231"/>
    </location>
</feature>
<dbReference type="InterPro" id="IPR003832">
    <property type="entry name" value="DUF212"/>
</dbReference>
<accession>W9S3S0</accession>
<evidence type="ECO:0000256" key="1">
    <source>
        <dbReference type="SAM" id="MobiDB-lite"/>
    </source>
</evidence>
<dbReference type="PANTHER" id="PTHR31446:SF2">
    <property type="entry name" value="ACID PHOSPHATASE_VANADIUM-DEPENDENT HALOPEROXIDASE-RELATED PROTEIN"/>
    <property type="match status" value="1"/>
</dbReference>
<dbReference type="STRING" id="981085.W9S3S0"/>
<evidence type="ECO:0000313" key="2">
    <source>
        <dbReference type="EMBL" id="EXC24905.1"/>
    </source>
</evidence>
<sequence length="367" mass="40009">MMWLQLNHGQSTSISLPSASQNYCCWGFVNSRKQVPIFSSSSSRRRRRIGMSRAQLSDEILVQLLHNKVLVAAGVSGAIGQLSKPLSNVILYGKDFDFKVAFQAGGFPSTHSSAVVAAATCLGLERGFSDAIFGVTVVYAGLIMYDAQGVRREVGIHARTLNKALKEKSRVNSSPAENIDSFNSQPGKSSPLNYLSDESGSFSSKSRNSLLVSQSDKKASKQIPSGIKTAEANEGLERSKYSPLKESIGHTEVEVVAGALLGLFRDSHRDGKMGTSNLGENLTNAMRSKYAMIYVTLMTKPGAELQAVLKEFASRFTGILRDWFQSLGGYRQLQFIKVDIAAGILGLIYQESIEDYNLIDKAKSTLR</sequence>
<organism evidence="2 3">
    <name type="scientific">Morus notabilis</name>
    <dbReference type="NCBI Taxonomy" id="981085"/>
    <lineage>
        <taxon>Eukaryota</taxon>
        <taxon>Viridiplantae</taxon>
        <taxon>Streptophyta</taxon>
        <taxon>Embryophyta</taxon>
        <taxon>Tracheophyta</taxon>
        <taxon>Spermatophyta</taxon>
        <taxon>Magnoliopsida</taxon>
        <taxon>eudicotyledons</taxon>
        <taxon>Gunneridae</taxon>
        <taxon>Pentapetalae</taxon>
        <taxon>rosids</taxon>
        <taxon>fabids</taxon>
        <taxon>Rosales</taxon>
        <taxon>Moraceae</taxon>
        <taxon>Moreae</taxon>
        <taxon>Morus</taxon>
    </lineage>
</organism>
<dbReference type="AlphaFoldDB" id="W9S3S0"/>
<dbReference type="eggNOG" id="ENOG502S0HG">
    <property type="taxonomic scope" value="Eukaryota"/>
</dbReference>
<feature type="compositionally biased region" description="Polar residues" evidence="1">
    <location>
        <begin position="171"/>
        <end position="214"/>
    </location>
</feature>
<evidence type="ECO:0000313" key="3">
    <source>
        <dbReference type="Proteomes" id="UP000030645"/>
    </source>
</evidence>
<keyword evidence="3" id="KW-1185">Reference proteome</keyword>
<proteinExistence type="predicted"/>